<accession>A0A9J6DVZ1</accession>
<name>A0A9J6DVZ1_RHIMP</name>
<reference evidence="2" key="1">
    <citation type="journal article" date="2020" name="Cell">
        <title>Large-Scale Comparative Analyses of Tick Genomes Elucidate Their Genetic Diversity and Vector Capacities.</title>
        <authorList>
            <consortium name="Tick Genome and Microbiome Consortium (TIGMIC)"/>
            <person name="Jia N."/>
            <person name="Wang J."/>
            <person name="Shi W."/>
            <person name="Du L."/>
            <person name="Sun Y."/>
            <person name="Zhan W."/>
            <person name="Jiang J.F."/>
            <person name="Wang Q."/>
            <person name="Zhang B."/>
            <person name="Ji P."/>
            <person name="Bell-Sakyi L."/>
            <person name="Cui X.M."/>
            <person name="Yuan T.T."/>
            <person name="Jiang B.G."/>
            <person name="Yang W.F."/>
            <person name="Lam T.T."/>
            <person name="Chang Q.C."/>
            <person name="Ding S.J."/>
            <person name="Wang X.J."/>
            <person name="Zhu J.G."/>
            <person name="Ruan X.D."/>
            <person name="Zhao L."/>
            <person name="Wei J.T."/>
            <person name="Ye R.Z."/>
            <person name="Que T.C."/>
            <person name="Du C.H."/>
            <person name="Zhou Y.H."/>
            <person name="Cheng J.X."/>
            <person name="Dai P.F."/>
            <person name="Guo W.B."/>
            <person name="Han X.H."/>
            <person name="Huang E.J."/>
            <person name="Li L.F."/>
            <person name="Wei W."/>
            <person name="Gao Y.C."/>
            <person name="Liu J.Z."/>
            <person name="Shao H.Z."/>
            <person name="Wang X."/>
            <person name="Wang C.C."/>
            <person name="Yang T.C."/>
            <person name="Huo Q.B."/>
            <person name="Li W."/>
            <person name="Chen H.Y."/>
            <person name="Chen S.E."/>
            <person name="Zhou L.G."/>
            <person name="Ni X.B."/>
            <person name="Tian J.H."/>
            <person name="Sheng Y."/>
            <person name="Liu T."/>
            <person name="Pan Y.S."/>
            <person name="Xia L.Y."/>
            <person name="Li J."/>
            <person name="Zhao F."/>
            <person name="Cao W.C."/>
        </authorList>
    </citation>
    <scope>NUCLEOTIDE SEQUENCE</scope>
    <source>
        <strain evidence="2">Rmic-2018</strain>
    </source>
</reference>
<feature type="compositionally biased region" description="Low complexity" evidence="1">
    <location>
        <begin position="33"/>
        <end position="53"/>
    </location>
</feature>
<dbReference type="EMBL" id="JABSTU010000007">
    <property type="protein sequence ID" value="KAH8026097.1"/>
    <property type="molecule type" value="Genomic_DNA"/>
</dbReference>
<evidence type="ECO:0000313" key="2">
    <source>
        <dbReference type="EMBL" id="KAH8026097.1"/>
    </source>
</evidence>
<organism evidence="2 3">
    <name type="scientific">Rhipicephalus microplus</name>
    <name type="common">Cattle tick</name>
    <name type="synonym">Boophilus microplus</name>
    <dbReference type="NCBI Taxonomy" id="6941"/>
    <lineage>
        <taxon>Eukaryota</taxon>
        <taxon>Metazoa</taxon>
        <taxon>Ecdysozoa</taxon>
        <taxon>Arthropoda</taxon>
        <taxon>Chelicerata</taxon>
        <taxon>Arachnida</taxon>
        <taxon>Acari</taxon>
        <taxon>Parasitiformes</taxon>
        <taxon>Ixodida</taxon>
        <taxon>Ixodoidea</taxon>
        <taxon>Ixodidae</taxon>
        <taxon>Rhipicephalinae</taxon>
        <taxon>Rhipicephalus</taxon>
        <taxon>Boophilus</taxon>
    </lineage>
</organism>
<feature type="region of interest" description="Disordered" evidence="1">
    <location>
        <begin position="124"/>
        <end position="193"/>
    </location>
</feature>
<feature type="region of interest" description="Disordered" evidence="1">
    <location>
        <begin position="214"/>
        <end position="234"/>
    </location>
</feature>
<dbReference type="Proteomes" id="UP000821866">
    <property type="component" value="Unassembled WGS sequence"/>
</dbReference>
<feature type="compositionally biased region" description="Polar residues" evidence="1">
    <location>
        <begin position="136"/>
        <end position="145"/>
    </location>
</feature>
<feature type="compositionally biased region" description="Gly residues" evidence="1">
    <location>
        <begin position="54"/>
        <end position="63"/>
    </location>
</feature>
<protein>
    <submittedName>
        <fullName evidence="2">Uncharacterized protein</fullName>
    </submittedName>
</protein>
<evidence type="ECO:0000313" key="3">
    <source>
        <dbReference type="Proteomes" id="UP000821866"/>
    </source>
</evidence>
<comment type="caution">
    <text evidence="2">The sequence shown here is derived from an EMBL/GenBank/DDBJ whole genome shotgun (WGS) entry which is preliminary data.</text>
</comment>
<sequence length="348" mass="35855">MDSSAAKGSEPSREAKKVSSSLDGSSRDRGRDTSSNTSDNLSSTGRSPIRSGGSPHGGRGRGGPPAHLEASTLRSSMVSARAVHRSPSSGSGVAFQAPSPEDLVAASRECLEGVLDELNTIALASTGRGSPDRETGTLNPSPSKTSQDHRVSFGITSVSEQKLPISRERSPVAGAAGAMYSGVRTPPKDRPMTDELDVSMTEEVDVILDDDDDILDPEERARRRRSSGASGTSAISEELDAPVFAGRVKPPLGLLSATLSPPAEDQLAAAASQKVAGTNLNSAGARCNIVGSSADEDKGPILASPKRGNSSLQVAYLGAKGASSRERLSCAPASLASSACKHHSKMVR</sequence>
<proteinExistence type="predicted"/>
<feature type="region of interest" description="Disordered" evidence="1">
    <location>
        <begin position="1"/>
        <end position="97"/>
    </location>
</feature>
<reference evidence="2" key="2">
    <citation type="submission" date="2021-09" db="EMBL/GenBank/DDBJ databases">
        <authorList>
            <person name="Jia N."/>
            <person name="Wang J."/>
            <person name="Shi W."/>
            <person name="Du L."/>
            <person name="Sun Y."/>
            <person name="Zhan W."/>
            <person name="Jiang J."/>
            <person name="Wang Q."/>
            <person name="Zhang B."/>
            <person name="Ji P."/>
            <person name="Sakyi L.B."/>
            <person name="Cui X."/>
            <person name="Yuan T."/>
            <person name="Jiang B."/>
            <person name="Yang W."/>
            <person name="Lam T.T.-Y."/>
            <person name="Chang Q."/>
            <person name="Ding S."/>
            <person name="Wang X."/>
            <person name="Zhu J."/>
            <person name="Ruan X."/>
            <person name="Zhao L."/>
            <person name="Wei J."/>
            <person name="Que T."/>
            <person name="Du C."/>
            <person name="Cheng J."/>
            <person name="Dai P."/>
            <person name="Han X."/>
            <person name="Huang E."/>
            <person name="Gao Y."/>
            <person name="Liu J."/>
            <person name="Shao H."/>
            <person name="Ye R."/>
            <person name="Li L."/>
            <person name="Wei W."/>
            <person name="Wang X."/>
            <person name="Wang C."/>
            <person name="Huo Q."/>
            <person name="Li W."/>
            <person name="Guo W."/>
            <person name="Chen H."/>
            <person name="Chen S."/>
            <person name="Zhou L."/>
            <person name="Zhou L."/>
            <person name="Ni X."/>
            <person name="Tian J."/>
            <person name="Zhou Y."/>
            <person name="Sheng Y."/>
            <person name="Liu T."/>
            <person name="Pan Y."/>
            <person name="Xia L."/>
            <person name="Li J."/>
            <person name="Zhao F."/>
            <person name="Cao W."/>
        </authorList>
    </citation>
    <scope>NUCLEOTIDE SEQUENCE</scope>
    <source>
        <strain evidence="2">Rmic-2018</strain>
        <tissue evidence="2">Larvae</tissue>
    </source>
</reference>
<keyword evidence="3" id="KW-1185">Reference proteome</keyword>
<dbReference type="AlphaFoldDB" id="A0A9J6DVZ1"/>
<gene>
    <name evidence="2" type="ORF">HPB51_015446</name>
</gene>
<evidence type="ECO:0000256" key="1">
    <source>
        <dbReference type="SAM" id="MobiDB-lite"/>
    </source>
</evidence>